<evidence type="ECO:0000259" key="1">
    <source>
        <dbReference type="Pfam" id="PF04149"/>
    </source>
</evidence>
<dbReference type="RefSeq" id="WP_344435065.1">
    <property type="nucleotide sequence ID" value="NZ_BAAASL010000008.1"/>
</dbReference>
<dbReference type="EMBL" id="BAAASL010000008">
    <property type="protein sequence ID" value="GAA2715431.1"/>
    <property type="molecule type" value="Genomic_DNA"/>
</dbReference>
<dbReference type="InterPro" id="IPR007278">
    <property type="entry name" value="DUF397"/>
</dbReference>
<name>A0ABN3TQ69_9ACTN</name>
<comment type="caution">
    <text evidence="2">The sequence shown here is derived from an EMBL/GenBank/DDBJ whole genome shotgun (WGS) entry which is preliminary data.</text>
</comment>
<reference evidence="2 3" key="1">
    <citation type="journal article" date="2019" name="Int. J. Syst. Evol. Microbiol.">
        <title>The Global Catalogue of Microorganisms (GCM) 10K type strain sequencing project: providing services to taxonomists for standard genome sequencing and annotation.</title>
        <authorList>
            <consortium name="The Broad Institute Genomics Platform"/>
            <consortium name="The Broad Institute Genome Sequencing Center for Infectious Disease"/>
            <person name="Wu L."/>
            <person name="Ma J."/>
        </authorList>
    </citation>
    <scope>NUCLEOTIDE SEQUENCE [LARGE SCALE GENOMIC DNA]</scope>
    <source>
        <strain evidence="2 3">JCM 4542</strain>
    </source>
</reference>
<evidence type="ECO:0000313" key="3">
    <source>
        <dbReference type="Proteomes" id="UP001500886"/>
    </source>
</evidence>
<dbReference type="Proteomes" id="UP001500886">
    <property type="component" value="Unassembled WGS sequence"/>
</dbReference>
<proteinExistence type="predicted"/>
<sequence length="68" mass="7360">MAIRQGKTTWRKSSYSLAHGDCVEVASPLPRSIAVRDSKDPQGPALAFSPASWTAFVTVVGDDVRQSR</sequence>
<protein>
    <submittedName>
        <fullName evidence="2">DUF397 domain-containing protein</fullName>
    </submittedName>
</protein>
<accession>A0ABN3TQ69</accession>
<dbReference type="Pfam" id="PF04149">
    <property type="entry name" value="DUF397"/>
    <property type="match status" value="1"/>
</dbReference>
<evidence type="ECO:0000313" key="2">
    <source>
        <dbReference type="EMBL" id="GAA2715431.1"/>
    </source>
</evidence>
<organism evidence="2 3">
    <name type="scientific">Streptomyces luteosporeus</name>
    <dbReference type="NCBI Taxonomy" id="173856"/>
    <lineage>
        <taxon>Bacteria</taxon>
        <taxon>Bacillati</taxon>
        <taxon>Actinomycetota</taxon>
        <taxon>Actinomycetes</taxon>
        <taxon>Kitasatosporales</taxon>
        <taxon>Streptomycetaceae</taxon>
        <taxon>Streptomyces</taxon>
    </lineage>
</organism>
<gene>
    <name evidence="2" type="ORF">GCM10010315_24510</name>
</gene>
<keyword evidence="3" id="KW-1185">Reference proteome</keyword>
<feature type="domain" description="DUF397" evidence="1">
    <location>
        <begin position="9"/>
        <end position="59"/>
    </location>
</feature>